<keyword evidence="2" id="KW-0496">Mitochondrion</keyword>
<evidence type="ECO:0000256" key="1">
    <source>
        <dbReference type="SAM" id="MobiDB-lite"/>
    </source>
</evidence>
<protein>
    <submittedName>
        <fullName evidence="2">Uncharacterized protein</fullName>
    </submittedName>
</protein>
<accession>A0A101M1K9</accession>
<reference evidence="2" key="1">
    <citation type="journal article" date="2015" name="Genome Biol. Evol.">
        <title>Organellar Genomes of White Spruce (Picea glauca): Assembly and Annotation.</title>
        <authorList>
            <person name="Jackman S.D."/>
            <person name="Warren R.L."/>
            <person name="Gibb E.A."/>
            <person name="Vandervalk B.P."/>
            <person name="Mohamadi H."/>
            <person name="Chu J."/>
            <person name="Raymond A."/>
            <person name="Pleasance S."/>
            <person name="Coope R."/>
            <person name="Wildung M.R."/>
            <person name="Ritland C.E."/>
            <person name="Bousquet J."/>
            <person name="Jones S.J."/>
            <person name="Bohlmann J."/>
            <person name="Birol I."/>
        </authorList>
    </citation>
    <scope>NUCLEOTIDE SEQUENCE [LARGE SCALE GENOMIC DNA]</scope>
    <source>
        <tissue evidence="2">Flushing bud</tissue>
    </source>
</reference>
<sequence length="50" mass="5367">MYFMCSLGLNLVNLAERRKAAGSPASGNSTTDATRDDQLPSTPLRLVPTE</sequence>
<dbReference type="AlphaFoldDB" id="A0A101M1K9"/>
<organism evidence="2">
    <name type="scientific">Picea glauca</name>
    <name type="common">White spruce</name>
    <name type="synonym">Pinus glauca</name>
    <dbReference type="NCBI Taxonomy" id="3330"/>
    <lineage>
        <taxon>Eukaryota</taxon>
        <taxon>Viridiplantae</taxon>
        <taxon>Streptophyta</taxon>
        <taxon>Embryophyta</taxon>
        <taxon>Tracheophyta</taxon>
        <taxon>Spermatophyta</taxon>
        <taxon>Pinopsida</taxon>
        <taxon>Pinidae</taxon>
        <taxon>Conifers I</taxon>
        <taxon>Pinales</taxon>
        <taxon>Pinaceae</taxon>
        <taxon>Picea</taxon>
    </lineage>
</organism>
<proteinExistence type="predicted"/>
<gene>
    <name evidence="2" type="ORF">ABT39_MTgene3781</name>
</gene>
<feature type="region of interest" description="Disordered" evidence="1">
    <location>
        <begin position="19"/>
        <end position="50"/>
    </location>
</feature>
<name>A0A101M1K9_PICGL</name>
<geneLocation type="mitochondrion" evidence="2"/>
<dbReference type="EMBL" id="LKAM01000003">
    <property type="protein sequence ID" value="KUM49232.1"/>
    <property type="molecule type" value="Genomic_DNA"/>
</dbReference>
<evidence type="ECO:0000313" key="2">
    <source>
        <dbReference type="EMBL" id="KUM49232.1"/>
    </source>
</evidence>
<comment type="caution">
    <text evidence="2">The sequence shown here is derived from an EMBL/GenBank/DDBJ whole genome shotgun (WGS) entry which is preliminary data.</text>
</comment>